<dbReference type="EMBL" id="OU893340">
    <property type="protein sequence ID" value="CAG9796312.1"/>
    <property type="molecule type" value="Genomic_DNA"/>
</dbReference>
<feature type="region of interest" description="Disordered" evidence="1">
    <location>
        <begin position="308"/>
        <end position="332"/>
    </location>
</feature>
<reference evidence="2" key="2">
    <citation type="submission" date="2022-10" db="EMBL/GenBank/DDBJ databases">
        <authorList>
            <consortium name="ENA_rothamsted_submissions"/>
            <consortium name="culmorum"/>
            <person name="King R."/>
        </authorList>
    </citation>
    <scope>NUCLEOTIDE SEQUENCE</scope>
</reference>
<name>A0A9N9WLG0_9NEOP</name>
<keyword evidence="3" id="KW-1185">Reference proteome</keyword>
<dbReference type="AlphaFoldDB" id="A0A9N9WLG0"/>
<accession>A0A9N9WLG0</accession>
<evidence type="ECO:0000256" key="1">
    <source>
        <dbReference type="SAM" id="MobiDB-lite"/>
    </source>
</evidence>
<gene>
    <name evidence="2" type="ORF">DIATSA_LOCUS13509</name>
</gene>
<dbReference type="Proteomes" id="UP001153714">
    <property type="component" value="Chromosome 9"/>
</dbReference>
<evidence type="ECO:0000313" key="3">
    <source>
        <dbReference type="Proteomes" id="UP001153714"/>
    </source>
</evidence>
<proteinExistence type="predicted"/>
<protein>
    <submittedName>
        <fullName evidence="2">Uncharacterized protein</fullName>
    </submittedName>
</protein>
<organism evidence="2 3">
    <name type="scientific">Diatraea saccharalis</name>
    <name type="common">sugarcane borer</name>
    <dbReference type="NCBI Taxonomy" id="40085"/>
    <lineage>
        <taxon>Eukaryota</taxon>
        <taxon>Metazoa</taxon>
        <taxon>Ecdysozoa</taxon>
        <taxon>Arthropoda</taxon>
        <taxon>Hexapoda</taxon>
        <taxon>Insecta</taxon>
        <taxon>Pterygota</taxon>
        <taxon>Neoptera</taxon>
        <taxon>Endopterygota</taxon>
        <taxon>Lepidoptera</taxon>
        <taxon>Glossata</taxon>
        <taxon>Ditrysia</taxon>
        <taxon>Pyraloidea</taxon>
        <taxon>Crambidae</taxon>
        <taxon>Crambinae</taxon>
        <taxon>Diatraea</taxon>
    </lineage>
</organism>
<evidence type="ECO:0000313" key="2">
    <source>
        <dbReference type="EMBL" id="CAG9796312.1"/>
    </source>
</evidence>
<sequence length="387" mass="41560">MRGKKGRSCAVDLLEPDLGERSRLQQIHLSALIYSRVVEQKSGTAVGPIAPGPHHHATGPGATGPCCVCECCLKPFLFLYKLEIFRHRELQLDWCPARRERPGPMVRMVVSVGPFCREECDASDASSYLELEYGYGSAVAAAWQPAPAAVRHGDGSSCGAPDVRMPVPLSKVFRCSDAAPLSKVFGCGPGSAWCWDAGPRLECGCGSADAAAGRPTLAVSRVGDDSNCRAVGQGSVRRQDCVLEDVIAPARLSQMYGCRPRSARCTVVQLFRCSDAAPLSKVFGCGPGSVWCWCWGVPMFSCSGVQMPPRSASRRSGRKAGSGSRLTWGGAGPAQQDVQMFRCSDVPMFRCRPAQQGVQCGPGLAWCWDVGKEQTRARALRDTSQAR</sequence>
<reference evidence="2" key="1">
    <citation type="submission" date="2021-12" db="EMBL/GenBank/DDBJ databases">
        <authorList>
            <person name="King R."/>
        </authorList>
    </citation>
    <scope>NUCLEOTIDE SEQUENCE</scope>
</reference>